<dbReference type="SUPFAM" id="SSF47413">
    <property type="entry name" value="lambda repressor-like DNA-binding domains"/>
    <property type="match status" value="1"/>
</dbReference>
<evidence type="ECO:0000313" key="3">
    <source>
        <dbReference type="Proteomes" id="UP001518140"/>
    </source>
</evidence>
<keyword evidence="3" id="KW-1185">Reference proteome</keyword>
<dbReference type="InterPro" id="IPR043917">
    <property type="entry name" value="DUF5753"/>
</dbReference>
<dbReference type="InterPro" id="IPR010982">
    <property type="entry name" value="Lambda_DNA-bd_dom_sf"/>
</dbReference>
<gene>
    <name evidence="2" type="ORF">G6048_30090</name>
</gene>
<dbReference type="SMART" id="SM00530">
    <property type="entry name" value="HTH_XRE"/>
    <property type="match status" value="1"/>
</dbReference>
<dbReference type="Pfam" id="PF19054">
    <property type="entry name" value="DUF5753"/>
    <property type="match status" value="1"/>
</dbReference>
<comment type="caution">
    <text evidence="2">The sequence shown here is derived from an EMBL/GenBank/DDBJ whole genome shotgun (WGS) entry which is preliminary data.</text>
</comment>
<reference evidence="2 3" key="1">
    <citation type="submission" date="2020-02" db="EMBL/GenBank/DDBJ databases">
        <title>Whole-genome analyses of novel actinobacteria.</title>
        <authorList>
            <person name="Sahin N."/>
            <person name="Tokatli A."/>
        </authorList>
    </citation>
    <scope>NUCLEOTIDE SEQUENCE [LARGE SCALE GENOMIC DNA]</scope>
    <source>
        <strain evidence="2 3">YC419</strain>
    </source>
</reference>
<dbReference type="InterPro" id="IPR001387">
    <property type="entry name" value="Cro/C1-type_HTH"/>
</dbReference>
<dbReference type="CDD" id="cd00093">
    <property type="entry name" value="HTH_XRE"/>
    <property type="match status" value="1"/>
</dbReference>
<dbReference type="PROSITE" id="PS50943">
    <property type="entry name" value="HTH_CROC1"/>
    <property type="match status" value="1"/>
</dbReference>
<dbReference type="EMBL" id="JAAKZX010000119">
    <property type="protein sequence ID" value="NGO46211.1"/>
    <property type="molecule type" value="Genomic_DNA"/>
</dbReference>
<accession>A0ABX0DWA1</accession>
<organism evidence="2 3">
    <name type="scientific">Streptomyces ureilyticus</name>
    <dbReference type="NCBI Taxonomy" id="1775131"/>
    <lineage>
        <taxon>Bacteria</taxon>
        <taxon>Bacillati</taxon>
        <taxon>Actinomycetota</taxon>
        <taxon>Actinomycetes</taxon>
        <taxon>Kitasatosporales</taxon>
        <taxon>Streptomycetaceae</taxon>
        <taxon>Streptomyces</taxon>
    </lineage>
</organism>
<name>A0ABX0DWA1_9ACTN</name>
<dbReference type="Proteomes" id="UP001518140">
    <property type="component" value="Unassembled WGS sequence"/>
</dbReference>
<feature type="domain" description="HTH cro/C1-type" evidence="1">
    <location>
        <begin position="66"/>
        <end position="115"/>
    </location>
</feature>
<proteinExistence type="predicted"/>
<dbReference type="Pfam" id="PF13560">
    <property type="entry name" value="HTH_31"/>
    <property type="match status" value="1"/>
</dbReference>
<sequence length="331" mass="37542">MSVAPVVHDERRHAHCVRGEIVSQGSAGTAGSGDPLKSGRRVRYIRDEIVPSAQRMVLGNALCSRRTAIGLKQEEVARLLGASKSKVSRIETGQHQLKEQDLAQFFVIYRITDPLEQGQLRELAEEANQQPWWQAWSGVASKHLQAVVSFEDMAQRIRVYEPLQLPGLLQTESYARAVIAGGSADVHHRQALVDLRMERRQRFQSAGADKKLICVLDEGSLRRRYGTPRVMQHQLEHLVDLASTPRYLIRIAEQDRYDLPVHIGSTTIWEFSARILPDIAYAEVYDGGLIFQDEEQVDKRKKAFDRLRGASLSPQRSIQRLKHLLSSGYYR</sequence>
<evidence type="ECO:0000313" key="2">
    <source>
        <dbReference type="EMBL" id="NGO46211.1"/>
    </source>
</evidence>
<dbReference type="Gene3D" id="1.10.260.40">
    <property type="entry name" value="lambda repressor-like DNA-binding domains"/>
    <property type="match status" value="1"/>
</dbReference>
<protein>
    <submittedName>
        <fullName evidence="2">Helix-turn-helix domain-containing protein</fullName>
    </submittedName>
</protein>
<evidence type="ECO:0000259" key="1">
    <source>
        <dbReference type="PROSITE" id="PS50943"/>
    </source>
</evidence>